<dbReference type="Pfam" id="PF01652">
    <property type="entry name" value="IF4E"/>
    <property type="match status" value="1"/>
</dbReference>
<proteinExistence type="inferred from homology"/>
<dbReference type="InterPro" id="IPR023398">
    <property type="entry name" value="TIF_eIF4e-like"/>
</dbReference>
<evidence type="ECO:0000313" key="2">
    <source>
        <dbReference type="EMBL" id="QBK88907.1"/>
    </source>
</evidence>
<dbReference type="GO" id="GO:0000340">
    <property type="term" value="F:RNA 7-methylguanosine cap binding"/>
    <property type="evidence" value="ECO:0007669"/>
    <property type="project" value="TreeGrafter"/>
</dbReference>
<gene>
    <name evidence="2" type="ORF">LCMiAC01_05890</name>
</gene>
<keyword evidence="1 2" id="KW-0396">Initiation factor</keyword>
<evidence type="ECO:0000256" key="1">
    <source>
        <dbReference type="RuleBase" id="RU004374"/>
    </source>
</evidence>
<accession>A0A481Z1D8</accession>
<keyword evidence="1" id="KW-0694">RNA-binding</keyword>
<comment type="similarity">
    <text evidence="1">Belongs to the eukaryotic initiation factor 4E family.</text>
</comment>
<protein>
    <submittedName>
        <fullName evidence="2">Translation initiation factor 4E</fullName>
    </submittedName>
</protein>
<dbReference type="InterPro" id="IPR001040">
    <property type="entry name" value="TIF_eIF_4E"/>
</dbReference>
<dbReference type="SUPFAM" id="SSF55418">
    <property type="entry name" value="eIF4e-like"/>
    <property type="match status" value="1"/>
</dbReference>
<sequence>MPSHLDKLKKVTNINVIDDTSNVSDYTADVSDGSNLELSSKYILWSHDVYTKDWNINSYKKMCTICTVADFWKVFFTFKEKKLDTKFTHYFLMKENVEPIWEHPTNRNGGICSFRIEYVRSIKLWKKICAMMVWNVLVNDMDDITGASYSPKNNWAIIKIWNGDCSNDISSMISKNMKQDYPDISIKYKINEPEYKYR</sequence>
<dbReference type="Gene3D" id="3.30.760.10">
    <property type="entry name" value="RNA Cap, Translation Initiation Factor Eif4e"/>
    <property type="match status" value="1"/>
</dbReference>
<dbReference type="PANTHER" id="PTHR11960">
    <property type="entry name" value="EUKARYOTIC TRANSLATION INITIATION FACTOR 4E RELATED"/>
    <property type="match status" value="1"/>
</dbReference>
<organism evidence="2">
    <name type="scientific">Mimivirus LCMiAC01</name>
    <dbReference type="NCBI Taxonomy" id="2506608"/>
    <lineage>
        <taxon>Viruses</taxon>
        <taxon>Varidnaviria</taxon>
        <taxon>Bamfordvirae</taxon>
        <taxon>Nucleocytoviricota</taxon>
        <taxon>Megaviricetes</taxon>
        <taxon>Imitervirales</taxon>
        <taxon>Mimiviridae</taxon>
        <taxon>Klosneuvirinae</taxon>
    </lineage>
</organism>
<reference evidence="2" key="1">
    <citation type="journal article" date="2019" name="MBio">
        <title>Virus Genomes from Deep Sea Sediments Expand the Ocean Megavirome and Support Independent Origins of Viral Gigantism.</title>
        <authorList>
            <person name="Backstrom D."/>
            <person name="Yutin N."/>
            <person name="Jorgensen S.L."/>
            <person name="Dharamshi J."/>
            <person name="Homa F."/>
            <person name="Zaremba-Niedwiedzka K."/>
            <person name="Spang A."/>
            <person name="Wolf Y.I."/>
            <person name="Koonin E.V."/>
            <person name="Ettema T.J."/>
        </authorList>
    </citation>
    <scope>NUCLEOTIDE SEQUENCE</scope>
</reference>
<dbReference type="EMBL" id="MK500405">
    <property type="protein sequence ID" value="QBK88907.1"/>
    <property type="molecule type" value="Genomic_DNA"/>
</dbReference>
<name>A0A481Z1D8_9VIRU</name>
<keyword evidence="1" id="KW-0648">Protein biosynthesis</keyword>